<dbReference type="InterPro" id="IPR012878">
    <property type="entry name" value="Beta-AFase-like_GH127_cat"/>
</dbReference>
<protein>
    <recommendedName>
        <fullName evidence="1">Non-reducing end beta-L-arabinofuranosidase-like GH127 catalytic domain-containing protein</fullName>
    </recommendedName>
</protein>
<accession>A0ABD1V0K1</accession>
<dbReference type="AlphaFoldDB" id="A0ABD1V0K1"/>
<keyword evidence="3" id="KW-1185">Reference proteome</keyword>
<dbReference type="PANTHER" id="PTHR31151:SF0">
    <property type="entry name" value="PROLINE-TRNA LIGASE (DUF1680)"/>
    <property type="match status" value="1"/>
</dbReference>
<evidence type="ECO:0000259" key="1">
    <source>
        <dbReference type="Pfam" id="PF07944"/>
    </source>
</evidence>
<proteinExistence type="predicted"/>
<evidence type="ECO:0000313" key="2">
    <source>
        <dbReference type="EMBL" id="KAL2530195.1"/>
    </source>
</evidence>
<sequence length="232" mass="25653">MAYADYYEQALTNGVLSIQRGRDPGVIIYMPPLHHGGSKAQSYHGWRTKYDSFGCCYGTSIEPFSKLGDSICFEKEGHTPALYIIQYVSSSLDWKTTHISLNQKVERVVSWDQCLQVTTANKMGGSDENFPVVIRPSNILGILGARGDKFPTPVGHSRRALNAINKNIIGNPPYPSAVHKRGVLTKKNAISNKKPDVPVHRPITRDYSDASILVHCAITGVILLSSLVDWKD</sequence>
<evidence type="ECO:0000313" key="3">
    <source>
        <dbReference type="Proteomes" id="UP001604277"/>
    </source>
</evidence>
<reference evidence="3" key="1">
    <citation type="submission" date="2024-07" db="EMBL/GenBank/DDBJ databases">
        <title>Two chromosome-level genome assemblies of Korean endemic species Abeliophyllum distichum and Forsythia ovata (Oleaceae).</title>
        <authorList>
            <person name="Jang H."/>
        </authorList>
    </citation>
    <scope>NUCLEOTIDE SEQUENCE [LARGE SCALE GENOMIC DNA]</scope>
</reference>
<dbReference type="Pfam" id="PF07944">
    <property type="entry name" value="Beta-AFase-like_GH127_cat"/>
    <property type="match status" value="1"/>
</dbReference>
<comment type="caution">
    <text evidence="2">The sequence shown here is derived from an EMBL/GenBank/DDBJ whole genome shotgun (WGS) entry which is preliminary data.</text>
</comment>
<dbReference type="EMBL" id="JBFOLJ010000006">
    <property type="protein sequence ID" value="KAL2530195.1"/>
    <property type="molecule type" value="Genomic_DNA"/>
</dbReference>
<dbReference type="Proteomes" id="UP001604277">
    <property type="component" value="Unassembled WGS sequence"/>
</dbReference>
<name>A0ABD1V0K1_9LAMI</name>
<gene>
    <name evidence="2" type="ORF">Fot_22796</name>
</gene>
<feature type="domain" description="Non-reducing end beta-L-arabinofuranosidase-like GH127 catalytic" evidence="1">
    <location>
        <begin position="2"/>
        <end position="68"/>
    </location>
</feature>
<organism evidence="2 3">
    <name type="scientific">Forsythia ovata</name>
    <dbReference type="NCBI Taxonomy" id="205694"/>
    <lineage>
        <taxon>Eukaryota</taxon>
        <taxon>Viridiplantae</taxon>
        <taxon>Streptophyta</taxon>
        <taxon>Embryophyta</taxon>
        <taxon>Tracheophyta</taxon>
        <taxon>Spermatophyta</taxon>
        <taxon>Magnoliopsida</taxon>
        <taxon>eudicotyledons</taxon>
        <taxon>Gunneridae</taxon>
        <taxon>Pentapetalae</taxon>
        <taxon>asterids</taxon>
        <taxon>lamiids</taxon>
        <taxon>Lamiales</taxon>
        <taxon>Oleaceae</taxon>
        <taxon>Forsythieae</taxon>
        <taxon>Forsythia</taxon>
    </lineage>
</organism>
<dbReference type="PANTHER" id="PTHR31151">
    <property type="entry name" value="PROLINE-TRNA LIGASE (DUF1680)"/>
    <property type="match status" value="1"/>
</dbReference>